<keyword evidence="1" id="KW-1133">Transmembrane helix</keyword>
<dbReference type="SMART" id="SM00267">
    <property type="entry name" value="GGDEF"/>
    <property type="match status" value="1"/>
</dbReference>
<dbReference type="PANTHER" id="PTHR45138">
    <property type="entry name" value="REGULATORY COMPONENTS OF SENSORY TRANSDUCTION SYSTEM"/>
    <property type="match status" value="1"/>
</dbReference>
<dbReference type="GO" id="GO:0052621">
    <property type="term" value="F:diguanylate cyclase activity"/>
    <property type="evidence" value="ECO:0007669"/>
    <property type="project" value="TreeGrafter"/>
</dbReference>
<dbReference type="FunFam" id="3.30.70.270:FF:000001">
    <property type="entry name" value="Diguanylate cyclase domain protein"/>
    <property type="match status" value="1"/>
</dbReference>
<dbReference type="InterPro" id="IPR000160">
    <property type="entry name" value="GGDEF_dom"/>
</dbReference>
<dbReference type="RefSeq" id="WP_014372148.1">
    <property type="nucleotide sequence ID" value="NC_016935.1"/>
</dbReference>
<dbReference type="Pfam" id="PF00990">
    <property type="entry name" value="GGDEF"/>
    <property type="match status" value="1"/>
</dbReference>
<dbReference type="AlphaFoldDB" id="H6NGD2"/>
<name>H6NGD2_9BACL</name>
<dbReference type="Gene3D" id="3.30.70.270">
    <property type="match status" value="1"/>
</dbReference>
<feature type="transmembrane region" description="Helical" evidence="1">
    <location>
        <begin position="124"/>
        <end position="143"/>
    </location>
</feature>
<dbReference type="InterPro" id="IPR043128">
    <property type="entry name" value="Rev_trsase/Diguanyl_cyclase"/>
</dbReference>
<dbReference type="CDD" id="cd01949">
    <property type="entry name" value="GGDEF"/>
    <property type="match status" value="1"/>
</dbReference>
<dbReference type="PANTHER" id="PTHR45138:SF9">
    <property type="entry name" value="DIGUANYLATE CYCLASE DGCM-RELATED"/>
    <property type="match status" value="1"/>
</dbReference>
<keyword evidence="1" id="KW-0472">Membrane</keyword>
<dbReference type="Proteomes" id="UP000007523">
    <property type="component" value="Chromosome"/>
</dbReference>
<evidence type="ECO:0000256" key="1">
    <source>
        <dbReference type="SAM" id="Phobius"/>
    </source>
</evidence>
<reference evidence="3 4" key="1">
    <citation type="journal article" date="2012" name="J. Bacteriol.">
        <title>Complete Genome Sequence of Paenibacillus mucilaginosus 3016, a Bacterium Functional as Microbial Fertilizer.</title>
        <authorList>
            <person name="Ma M."/>
            <person name="Wang Z."/>
            <person name="Li L."/>
            <person name="Jiang X."/>
            <person name="Guan D."/>
            <person name="Cao F."/>
            <person name="Chen H."/>
            <person name="Wang X."/>
            <person name="Shen D."/>
            <person name="Du B."/>
            <person name="Li J."/>
        </authorList>
    </citation>
    <scope>NUCLEOTIDE SEQUENCE [LARGE SCALE GENOMIC DNA]</scope>
    <source>
        <strain evidence="3 4">3016</strain>
    </source>
</reference>
<gene>
    <name evidence="3" type="ORF">PM3016_6382</name>
</gene>
<protein>
    <recommendedName>
        <fullName evidence="2">GGDEF domain-containing protein</fullName>
    </recommendedName>
</protein>
<accession>H6NGD2</accession>
<feature type="transmembrane region" description="Helical" evidence="1">
    <location>
        <begin position="49"/>
        <end position="72"/>
    </location>
</feature>
<dbReference type="SUPFAM" id="SSF55073">
    <property type="entry name" value="Nucleotide cyclase"/>
    <property type="match status" value="1"/>
</dbReference>
<dbReference type="HOGENOM" id="CLU_000445_11_1_9"/>
<feature type="transmembrane region" description="Helical" evidence="1">
    <location>
        <begin position="18"/>
        <end position="37"/>
    </location>
</feature>
<proteinExistence type="predicted"/>
<dbReference type="STRING" id="1116391.PM3016_6382"/>
<evidence type="ECO:0000313" key="4">
    <source>
        <dbReference type="Proteomes" id="UP000007523"/>
    </source>
</evidence>
<keyword evidence="1" id="KW-0812">Transmembrane</keyword>
<organism evidence="3 4">
    <name type="scientific">Paenibacillus mucilaginosus 3016</name>
    <dbReference type="NCBI Taxonomy" id="1116391"/>
    <lineage>
        <taxon>Bacteria</taxon>
        <taxon>Bacillati</taxon>
        <taxon>Bacillota</taxon>
        <taxon>Bacilli</taxon>
        <taxon>Bacillales</taxon>
        <taxon>Paenibacillaceae</taxon>
        <taxon>Paenibacillus</taxon>
    </lineage>
</organism>
<dbReference type="InterPro" id="IPR029787">
    <property type="entry name" value="Nucleotide_cyclase"/>
</dbReference>
<dbReference type="PROSITE" id="PS50887">
    <property type="entry name" value="GGDEF"/>
    <property type="match status" value="1"/>
</dbReference>
<sequence>MVFDAAQQARLSRWNRRLLNGYWGIAVLTVAAASVYVTTSRWNPDYTPIAILSLHTLWMVLGLLAVEAAYLLLKRFKDYVVICGGAALSLSLITTFPQLSPSLATLFLPILASVFYFQRRKLLFAYGIALASFFLIHTTVLHVFSSSPWGERISMTAILTFGAYLGLEIRRRGHDLLQDLKSTLASEQDLLVRNILMDKMAKTDALTGLYNHRSFHEYLDELMIHGEKNGLGFHLALLDIDHFKKVNDTYGHQAGDAVLIRVAAAIREMVSPNDFPARYGGEEFALLCPESGLAELLDQLERMRLRIAGMMHPELDGNPVTISVGIHAFSKGCSKEELFDGADEALYEAKREGRNRTKVHGNEVMTLTS</sequence>
<keyword evidence="4" id="KW-1185">Reference proteome</keyword>
<evidence type="ECO:0000259" key="2">
    <source>
        <dbReference type="PROSITE" id="PS50887"/>
    </source>
</evidence>
<dbReference type="NCBIfam" id="TIGR00254">
    <property type="entry name" value="GGDEF"/>
    <property type="match status" value="1"/>
</dbReference>
<dbReference type="InterPro" id="IPR050469">
    <property type="entry name" value="Diguanylate_Cyclase"/>
</dbReference>
<feature type="domain" description="GGDEF" evidence="2">
    <location>
        <begin position="231"/>
        <end position="362"/>
    </location>
</feature>
<evidence type="ECO:0000313" key="3">
    <source>
        <dbReference type="EMBL" id="AFC33014.1"/>
    </source>
</evidence>
<feature type="transmembrane region" description="Helical" evidence="1">
    <location>
        <begin position="79"/>
        <end position="96"/>
    </location>
</feature>
<dbReference type="KEGG" id="pmq:PM3016_6382"/>
<feature type="transmembrane region" description="Helical" evidence="1">
    <location>
        <begin position="102"/>
        <end position="117"/>
    </location>
</feature>
<dbReference type="EMBL" id="CP003235">
    <property type="protein sequence ID" value="AFC33014.1"/>
    <property type="molecule type" value="Genomic_DNA"/>
</dbReference>